<accession>A0A8H4QPB7</accession>
<evidence type="ECO:0000256" key="8">
    <source>
        <dbReference type="ARBA" id="ARBA00022989"/>
    </source>
</evidence>
<dbReference type="InterPro" id="IPR036639">
    <property type="entry name" value="Cyt_c_oxidase_su4_sf"/>
</dbReference>
<dbReference type="FunFam" id="1.10.442.10:FF:000002">
    <property type="entry name" value="Cytochrome c oxidase subunit V"/>
    <property type="match status" value="1"/>
</dbReference>
<dbReference type="Gene3D" id="1.10.442.10">
    <property type="entry name" value="Cytochrome c oxidase subunit IV"/>
    <property type="match status" value="1"/>
</dbReference>
<keyword evidence="17" id="KW-1185">Reference proteome</keyword>
<name>A0A8H4QPB7_9AGAR</name>
<dbReference type="PANTHER" id="PTHR10707:SF10">
    <property type="entry name" value="CYTOCHROME C OXIDASE SUBUNIT 4"/>
    <property type="match status" value="1"/>
</dbReference>
<comment type="caution">
    <text evidence="16">The sequence shown here is derived from an EMBL/GenBank/DDBJ whole genome shotgun (WGS) entry which is preliminary data.</text>
</comment>
<evidence type="ECO:0000313" key="17">
    <source>
        <dbReference type="Proteomes" id="UP000521872"/>
    </source>
</evidence>
<comment type="similarity">
    <text evidence="3">Belongs to the cytochrome c oxidase IV family.</text>
</comment>
<feature type="compositionally biased region" description="Basic residues" evidence="13">
    <location>
        <begin position="1"/>
        <end position="11"/>
    </location>
</feature>
<keyword evidence="4" id="KW-0507">mRNA processing</keyword>
<dbReference type="SUPFAM" id="SSF81406">
    <property type="entry name" value="Mitochondrial cytochrome c oxidase subunit IV"/>
    <property type="match status" value="1"/>
</dbReference>
<keyword evidence="12" id="KW-0862">Zinc</keyword>
<dbReference type="Proteomes" id="UP000521872">
    <property type="component" value="Unassembled WGS sequence"/>
</dbReference>
<dbReference type="Gene3D" id="4.10.60.10">
    <property type="entry name" value="Zinc finger, CCHC-type"/>
    <property type="match status" value="2"/>
</dbReference>
<evidence type="ECO:0000313" key="16">
    <source>
        <dbReference type="EMBL" id="KAF4614493.1"/>
    </source>
</evidence>
<feature type="region of interest" description="Disordered" evidence="13">
    <location>
        <begin position="225"/>
        <end position="248"/>
    </location>
</feature>
<evidence type="ECO:0000256" key="12">
    <source>
        <dbReference type="PROSITE-ProRule" id="PRU00047"/>
    </source>
</evidence>
<dbReference type="EMBL" id="JAACJL010000044">
    <property type="protein sequence ID" value="KAF4614493.1"/>
    <property type="molecule type" value="Genomic_DNA"/>
</dbReference>
<feature type="compositionally biased region" description="Basic and acidic residues" evidence="13">
    <location>
        <begin position="13"/>
        <end position="26"/>
    </location>
</feature>
<dbReference type="SMART" id="SM00343">
    <property type="entry name" value="ZnF_C2HC"/>
    <property type="match status" value="3"/>
</dbReference>
<evidence type="ECO:0000256" key="1">
    <source>
        <dbReference type="ARBA" id="ARBA00004434"/>
    </source>
</evidence>
<evidence type="ECO:0000256" key="14">
    <source>
        <dbReference type="SAM" id="Phobius"/>
    </source>
</evidence>
<dbReference type="GO" id="GO:0016491">
    <property type="term" value="F:oxidoreductase activity"/>
    <property type="evidence" value="ECO:0007669"/>
    <property type="project" value="UniProtKB-KW"/>
</dbReference>
<evidence type="ECO:0000256" key="10">
    <source>
        <dbReference type="ARBA" id="ARBA00023128"/>
    </source>
</evidence>
<keyword evidence="11 14" id="KW-0472">Membrane</keyword>
<evidence type="ECO:0000256" key="7">
    <source>
        <dbReference type="ARBA" id="ARBA00022946"/>
    </source>
</evidence>
<evidence type="ECO:0000256" key="9">
    <source>
        <dbReference type="ARBA" id="ARBA00023002"/>
    </source>
</evidence>
<dbReference type="GO" id="GO:0006397">
    <property type="term" value="P:mRNA processing"/>
    <property type="evidence" value="ECO:0007669"/>
    <property type="project" value="UniProtKB-KW"/>
</dbReference>
<dbReference type="GO" id="GO:0005743">
    <property type="term" value="C:mitochondrial inner membrane"/>
    <property type="evidence" value="ECO:0007669"/>
    <property type="project" value="UniProtKB-SubCell"/>
</dbReference>
<dbReference type="Pfam" id="PF02936">
    <property type="entry name" value="COX4"/>
    <property type="match status" value="1"/>
</dbReference>
<dbReference type="GO" id="GO:0006123">
    <property type="term" value="P:mitochondrial electron transport, cytochrome c to oxygen"/>
    <property type="evidence" value="ECO:0007669"/>
    <property type="project" value="InterPro"/>
</dbReference>
<evidence type="ECO:0000256" key="6">
    <source>
        <dbReference type="ARBA" id="ARBA00022792"/>
    </source>
</evidence>
<evidence type="ECO:0000256" key="4">
    <source>
        <dbReference type="ARBA" id="ARBA00022664"/>
    </source>
</evidence>
<feature type="domain" description="CCHC-type" evidence="15">
    <location>
        <begin position="94"/>
        <end position="109"/>
    </location>
</feature>
<evidence type="ECO:0000256" key="11">
    <source>
        <dbReference type="ARBA" id="ARBA00023136"/>
    </source>
</evidence>
<dbReference type="GO" id="GO:0045277">
    <property type="term" value="C:respiratory chain complex IV"/>
    <property type="evidence" value="ECO:0007669"/>
    <property type="project" value="InterPro"/>
</dbReference>
<dbReference type="CDD" id="cd00922">
    <property type="entry name" value="Cyt_c_Oxidase_IV"/>
    <property type="match status" value="1"/>
</dbReference>
<feature type="transmembrane region" description="Helical" evidence="14">
    <location>
        <begin position="315"/>
        <end position="336"/>
    </location>
</feature>
<dbReference type="InterPro" id="IPR004203">
    <property type="entry name" value="Cyt_c_oxidase_su4_fam"/>
</dbReference>
<keyword evidence="8 14" id="KW-1133">Transmembrane helix</keyword>
<evidence type="ECO:0000256" key="3">
    <source>
        <dbReference type="ARBA" id="ARBA00008135"/>
    </source>
</evidence>
<keyword evidence="12" id="KW-0479">Metal-binding</keyword>
<keyword evidence="10" id="KW-0496">Mitochondrion</keyword>
<keyword evidence="9" id="KW-0560">Oxidoreductase</keyword>
<keyword evidence="5 14" id="KW-0812">Transmembrane</keyword>
<feature type="domain" description="CCHC-type" evidence="15">
    <location>
        <begin position="116"/>
        <end position="131"/>
    </location>
</feature>
<dbReference type="SUPFAM" id="SSF57756">
    <property type="entry name" value="Retrovirus zinc finger-like domains"/>
    <property type="match status" value="1"/>
</dbReference>
<reference evidence="16 17" key="1">
    <citation type="submission" date="2019-12" db="EMBL/GenBank/DDBJ databases">
        <authorList>
            <person name="Floudas D."/>
            <person name="Bentzer J."/>
            <person name="Ahren D."/>
            <person name="Johansson T."/>
            <person name="Persson P."/>
            <person name="Tunlid A."/>
        </authorList>
    </citation>
    <scope>NUCLEOTIDE SEQUENCE [LARGE SCALE GENOMIC DNA]</scope>
    <source>
        <strain evidence="16 17">CBS 102.39</strain>
    </source>
</reference>
<evidence type="ECO:0000256" key="13">
    <source>
        <dbReference type="SAM" id="MobiDB-lite"/>
    </source>
</evidence>
<keyword evidence="6" id="KW-0999">Mitochondrion inner membrane</keyword>
<keyword evidence="12" id="KW-0863">Zinc-finger</keyword>
<feature type="region of interest" description="Disordered" evidence="13">
    <location>
        <begin position="1"/>
        <end position="26"/>
    </location>
</feature>
<comment type="subcellular location">
    <subcellularLocation>
        <location evidence="1">Mitochondrion inner membrane</location>
        <topology evidence="1">Single-pass membrane protein</topology>
    </subcellularLocation>
</comment>
<dbReference type="InterPro" id="IPR036875">
    <property type="entry name" value="Znf_CCHC_sf"/>
</dbReference>
<dbReference type="PROSITE" id="PS50158">
    <property type="entry name" value="ZF_CCHC"/>
    <property type="match status" value="2"/>
</dbReference>
<evidence type="ECO:0000256" key="2">
    <source>
        <dbReference type="ARBA" id="ARBA00004673"/>
    </source>
</evidence>
<gene>
    <name evidence="16" type="ORF">D9613_002471</name>
</gene>
<keyword evidence="7" id="KW-0809">Transit peptide</keyword>
<comment type="pathway">
    <text evidence="2">Energy metabolism; oxidative phosphorylation.</text>
</comment>
<dbReference type="InterPro" id="IPR001878">
    <property type="entry name" value="Znf_CCHC"/>
</dbReference>
<evidence type="ECO:0000259" key="15">
    <source>
        <dbReference type="PROSITE" id="PS50158"/>
    </source>
</evidence>
<dbReference type="GO" id="GO:0003676">
    <property type="term" value="F:nucleic acid binding"/>
    <property type="evidence" value="ECO:0007669"/>
    <property type="project" value="InterPro"/>
</dbReference>
<protein>
    <recommendedName>
        <fullName evidence="15">CCHC-type domain-containing protein</fullName>
    </recommendedName>
</protein>
<organism evidence="16 17">
    <name type="scientific">Agrocybe pediades</name>
    <dbReference type="NCBI Taxonomy" id="84607"/>
    <lineage>
        <taxon>Eukaryota</taxon>
        <taxon>Fungi</taxon>
        <taxon>Dikarya</taxon>
        <taxon>Basidiomycota</taxon>
        <taxon>Agaricomycotina</taxon>
        <taxon>Agaricomycetes</taxon>
        <taxon>Agaricomycetidae</taxon>
        <taxon>Agaricales</taxon>
        <taxon>Agaricineae</taxon>
        <taxon>Strophariaceae</taxon>
        <taxon>Agrocybe</taxon>
    </lineage>
</organism>
<dbReference type="Pfam" id="PF00098">
    <property type="entry name" value="zf-CCHC"/>
    <property type="match status" value="2"/>
</dbReference>
<dbReference type="GO" id="GO:0008270">
    <property type="term" value="F:zinc ion binding"/>
    <property type="evidence" value="ECO:0007669"/>
    <property type="project" value="UniProtKB-KW"/>
</dbReference>
<feature type="compositionally biased region" description="Low complexity" evidence="13">
    <location>
        <begin position="234"/>
        <end position="244"/>
    </location>
</feature>
<evidence type="ECO:0000256" key="5">
    <source>
        <dbReference type="ARBA" id="ARBA00022692"/>
    </source>
</evidence>
<dbReference type="AlphaFoldDB" id="A0A8H4QPB7"/>
<proteinExistence type="inferred from homology"/>
<dbReference type="PANTHER" id="PTHR10707">
    <property type="entry name" value="CYTOCHROME C OXIDASE SUBUNIT IV"/>
    <property type="match status" value="1"/>
</dbReference>
<sequence length="381" mass="42488">MPIRAGRHTRRFPTPEDNRLERAREKNGDVDEYGMEYEYVDSEARNYVLSHDMRRFGKGREERREVGRGRGAVDHQKRDCPEEAAIKTKMRPGCFRCGQAGHISIECTNPPAIRTCHVCGEKGHIATDCPQKNDAQPKSLEREITWHVLGVIRAEIVRNLERELVITAGVNRCNLESPRLMIKEERGLNPARSESHHKMQAIRLARTAVAPLRMTAQRRCLATATANPAELSRSDTATSSPSSAHKAPIPIGNIEAQWERLSNEEKLSVHEQLEVIQQKDWKELTLDEKKAAYYVAFGPHGPRTPISKPGDNLKIFLATLGLVGVSAGVFFTIQGLGGEPPKSMTKEWQEASNQIALEAKLNPITGISSEGYSGKGFVQSK</sequence>